<evidence type="ECO:0000256" key="1">
    <source>
        <dbReference type="SAM" id="Phobius"/>
    </source>
</evidence>
<dbReference type="Proteomes" id="UP000215509">
    <property type="component" value="Unassembled WGS sequence"/>
</dbReference>
<organism evidence="2 3">
    <name type="scientific">Paenibacillus rigui</name>
    <dbReference type="NCBI Taxonomy" id="554312"/>
    <lineage>
        <taxon>Bacteria</taxon>
        <taxon>Bacillati</taxon>
        <taxon>Bacillota</taxon>
        <taxon>Bacilli</taxon>
        <taxon>Bacillales</taxon>
        <taxon>Paenibacillaceae</taxon>
        <taxon>Paenibacillus</taxon>
    </lineage>
</organism>
<feature type="transmembrane region" description="Helical" evidence="1">
    <location>
        <begin position="71"/>
        <end position="90"/>
    </location>
</feature>
<feature type="transmembrane region" description="Helical" evidence="1">
    <location>
        <begin position="102"/>
        <end position="119"/>
    </location>
</feature>
<protein>
    <recommendedName>
        <fullName evidence="4">M50 family peptidase</fullName>
    </recommendedName>
</protein>
<name>A0A229UQ29_9BACL</name>
<dbReference type="RefSeq" id="WP_094016143.1">
    <property type="nucleotide sequence ID" value="NZ_NMQW01000024.1"/>
</dbReference>
<comment type="caution">
    <text evidence="2">The sequence shown here is derived from an EMBL/GenBank/DDBJ whole genome shotgun (WGS) entry which is preliminary data.</text>
</comment>
<keyword evidence="1" id="KW-0472">Membrane</keyword>
<evidence type="ECO:0000313" key="2">
    <source>
        <dbReference type="EMBL" id="OXM84989.1"/>
    </source>
</evidence>
<keyword evidence="1" id="KW-1133">Transmembrane helix</keyword>
<feature type="transmembrane region" description="Helical" evidence="1">
    <location>
        <begin position="149"/>
        <end position="174"/>
    </location>
</feature>
<gene>
    <name evidence="2" type="ORF">CF651_17370</name>
</gene>
<evidence type="ECO:0008006" key="4">
    <source>
        <dbReference type="Google" id="ProtNLM"/>
    </source>
</evidence>
<reference evidence="2 3" key="1">
    <citation type="submission" date="2017-07" db="EMBL/GenBank/DDBJ databases">
        <title>Genome sequencing and assembly of Paenibacillus rigui.</title>
        <authorList>
            <person name="Mayilraj S."/>
        </authorList>
    </citation>
    <scope>NUCLEOTIDE SEQUENCE [LARGE SCALE GENOMIC DNA]</scope>
    <source>
        <strain evidence="2 3">JCM 16352</strain>
    </source>
</reference>
<accession>A0A229UQ29</accession>
<dbReference type="Pfam" id="PF13398">
    <property type="entry name" value="Peptidase_M50B"/>
    <property type="match status" value="1"/>
</dbReference>
<keyword evidence="1" id="KW-0812">Transmembrane</keyword>
<feature type="transmembrane region" description="Helical" evidence="1">
    <location>
        <begin position="194"/>
        <end position="213"/>
    </location>
</feature>
<keyword evidence="3" id="KW-1185">Reference proteome</keyword>
<dbReference type="EMBL" id="NMQW01000024">
    <property type="protein sequence ID" value="OXM84989.1"/>
    <property type="molecule type" value="Genomic_DNA"/>
</dbReference>
<sequence>MSNWLKTVFFLIGSAFLTRWIPFSSFFRNLDTTIHEFGHAVVTLALSGKVMSIELYANHSGVTYSSVVNNWSVIPISLAGYMTASLFAVFLFKMRAQDNQRLGLQIMTLIGLIALVLFVRNEFGIMWLIGFIALNIIMLAIVPRWLRDFYYLLLAFLTLEESVMGPISLVIYALQNPASAGDATNLARVTFLPAIFWAGLFTLFALWCAKNAIQAFLGRRKARPVRQQPYPNYE</sequence>
<feature type="transmembrane region" description="Helical" evidence="1">
    <location>
        <begin position="7"/>
        <end position="27"/>
    </location>
</feature>
<evidence type="ECO:0000313" key="3">
    <source>
        <dbReference type="Proteomes" id="UP000215509"/>
    </source>
</evidence>
<dbReference type="InterPro" id="IPR049500">
    <property type="entry name" value="Peptidase_M50B-like"/>
</dbReference>
<feature type="transmembrane region" description="Helical" evidence="1">
    <location>
        <begin position="125"/>
        <end position="142"/>
    </location>
</feature>
<proteinExistence type="predicted"/>
<dbReference type="AlphaFoldDB" id="A0A229UQ29"/>
<dbReference type="OrthoDB" id="158445at2"/>